<sequence length="176" mass="18953">MVKPLAIITTEALKEMDALVAGAYPAEACGVVLGRYDSSIVFGQSDGGGGCLPLKDSHSYHSGQSACGVCRILRVQDLRNSTAVGRANVYFEIDPLELYRIEQLAGKEGMEILGIFHSHPDKPARPSSEDVKYMIPGMLYLIAAGTKDGMTDIRGYVKDKTDGGVSDVGIQEEREL</sequence>
<dbReference type="GO" id="GO:0006508">
    <property type="term" value="P:proteolysis"/>
    <property type="evidence" value="ECO:0007669"/>
    <property type="project" value="UniProtKB-KW"/>
</dbReference>
<dbReference type="InterPro" id="IPR051929">
    <property type="entry name" value="VirAsm_ModProt"/>
</dbReference>
<dbReference type="Gene3D" id="3.40.140.10">
    <property type="entry name" value="Cytidine Deaminase, domain 2"/>
    <property type="match status" value="1"/>
</dbReference>
<dbReference type="SMART" id="SM00232">
    <property type="entry name" value="JAB_MPN"/>
    <property type="match status" value="1"/>
</dbReference>
<dbReference type="eggNOG" id="COG1310">
    <property type="taxonomic scope" value="Bacteria"/>
</dbReference>
<dbReference type="PROSITE" id="PS50249">
    <property type="entry name" value="MPN"/>
    <property type="match status" value="1"/>
</dbReference>
<dbReference type="STRING" id="633697.EubceDRAFT1_2574"/>
<dbReference type="PANTHER" id="PTHR34858:SF1">
    <property type="entry name" value="CYSO-CYSTEINE PEPTIDASE"/>
    <property type="match status" value="1"/>
</dbReference>
<dbReference type="SUPFAM" id="SSF102712">
    <property type="entry name" value="JAB1/MPN domain"/>
    <property type="match status" value="1"/>
</dbReference>
<reference evidence="7 8" key="2">
    <citation type="submission" date="2012-02" db="EMBL/GenBank/DDBJ databases">
        <title>Improved High-Quality Draft sequence of Eubacterium cellulosolvens 6.</title>
        <authorList>
            <consortium name="US DOE Joint Genome Institute"/>
            <person name="Lucas S."/>
            <person name="Han J."/>
            <person name="Lapidus A."/>
            <person name="Cheng J.-F."/>
            <person name="Goodwin L."/>
            <person name="Pitluck S."/>
            <person name="Peters L."/>
            <person name="Mikhailova N."/>
            <person name="Gu W."/>
            <person name="Detter J.C."/>
            <person name="Han C."/>
            <person name="Tapia R."/>
            <person name="Land M."/>
            <person name="Hauser L."/>
            <person name="Kyrpides N."/>
            <person name="Ivanova N."/>
            <person name="Pagani I."/>
            <person name="Johnson E."/>
            <person name="Mukhopadhyay B."/>
            <person name="Anderson I."/>
            <person name="Woyke T."/>
        </authorList>
    </citation>
    <scope>NUCLEOTIDE SEQUENCE [LARGE SCALE GENOMIC DNA]</scope>
    <source>
        <strain evidence="7 8">6</strain>
    </source>
</reference>
<keyword evidence="4" id="KW-0862">Zinc</keyword>
<evidence type="ECO:0000259" key="6">
    <source>
        <dbReference type="PROSITE" id="PS50249"/>
    </source>
</evidence>
<keyword evidence="5" id="KW-0482">Metalloprotease</keyword>
<dbReference type="Proteomes" id="UP000005753">
    <property type="component" value="Chromosome"/>
</dbReference>
<organism evidence="7 8">
    <name type="scientific">Eubacterium cellulosolvens (strain ATCC 43171 / JCM 9499 / 6)</name>
    <name type="common">Cillobacterium cellulosolvens</name>
    <dbReference type="NCBI Taxonomy" id="633697"/>
    <lineage>
        <taxon>Bacteria</taxon>
        <taxon>Bacillati</taxon>
        <taxon>Bacillota</taxon>
        <taxon>Clostridia</taxon>
        <taxon>Eubacteriales</taxon>
        <taxon>Eubacteriaceae</taxon>
        <taxon>Eubacterium</taxon>
    </lineage>
</organism>
<feature type="domain" description="MPN" evidence="6">
    <location>
        <begin position="6"/>
        <end position="176"/>
    </location>
</feature>
<evidence type="ECO:0000313" key="7">
    <source>
        <dbReference type="EMBL" id="EIM58289.1"/>
    </source>
</evidence>
<dbReference type="EMBL" id="CM001487">
    <property type="protein sequence ID" value="EIM58289.1"/>
    <property type="molecule type" value="Genomic_DNA"/>
</dbReference>
<accession>I5AWW6</accession>
<gene>
    <name evidence="7" type="ORF">EubceDRAFT1_2574</name>
</gene>
<name>I5AWW6_EUBC6</name>
<dbReference type="InterPro" id="IPR037518">
    <property type="entry name" value="MPN"/>
</dbReference>
<evidence type="ECO:0000256" key="4">
    <source>
        <dbReference type="ARBA" id="ARBA00022833"/>
    </source>
</evidence>
<keyword evidence="2" id="KW-0479">Metal-binding</keyword>
<evidence type="ECO:0000256" key="1">
    <source>
        <dbReference type="ARBA" id="ARBA00022670"/>
    </source>
</evidence>
<protein>
    <submittedName>
        <fullName evidence="7">Putative metal-dependent protease of the PAD1/JAB1 superfamily</fullName>
    </submittedName>
</protein>
<evidence type="ECO:0000256" key="3">
    <source>
        <dbReference type="ARBA" id="ARBA00022801"/>
    </source>
</evidence>
<dbReference type="PANTHER" id="PTHR34858">
    <property type="entry name" value="CYSO-CYSTEINE PEPTIDASE"/>
    <property type="match status" value="1"/>
</dbReference>
<reference evidence="7 8" key="1">
    <citation type="submission" date="2010-08" db="EMBL/GenBank/DDBJ databases">
        <authorList>
            <consortium name="US DOE Joint Genome Institute (JGI-PGF)"/>
            <person name="Lucas S."/>
            <person name="Copeland A."/>
            <person name="Lapidus A."/>
            <person name="Cheng J.-F."/>
            <person name="Bruce D."/>
            <person name="Goodwin L."/>
            <person name="Pitluck S."/>
            <person name="Land M.L."/>
            <person name="Hauser L."/>
            <person name="Chang Y.-J."/>
            <person name="Anderson I.J."/>
            <person name="Johnson E."/>
            <person name="Mulhopadhyay B."/>
            <person name="Kyrpides N."/>
            <person name="Woyke T.J."/>
        </authorList>
    </citation>
    <scope>NUCLEOTIDE SEQUENCE [LARGE SCALE GENOMIC DNA]</scope>
    <source>
        <strain evidence="7 8">6</strain>
    </source>
</reference>
<keyword evidence="8" id="KW-1185">Reference proteome</keyword>
<proteinExistence type="predicted"/>
<dbReference type="AlphaFoldDB" id="I5AWW6"/>
<evidence type="ECO:0000313" key="8">
    <source>
        <dbReference type="Proteomes" id="UP000005753"/>
    </source>
</evidence>
<dbReference type="GO" id="GO:0008270">
    <property type="term" value="F:zinc ion binding"/>
    <property type="evidence" value="ECO:0007669"/>
    <property type="project" value="TreeGrafter"/>
</dbReference>
<dbReference type="GO" id="GO:0008235">
    <property type="term" value="F:metalloexopeptidase activity"/>
    <property type="evidence" value="ECO:0007669"/>
    <property type="project" value="TreeGrafter"/>
</dbReference>
<dbReference type="Pfam" id="PF14464">
    <property type="entry name" value="Prok-JAB"/>
    <property type="match status" value="1"/>
</dbReference>
<evidence type="ECO:0000256" key="2">
    <source>
        <dbReference type="ARBA" id="ARBA00022723"/>
    </source>
</evidence>
<keyword evidence="1 7" id="KW-0645">Protease</keyword>
<keyword evidence="3" id="KW-0378">Hydrolase</keyword>
<evidence type="ECO:0000256" key="5">
    <source>
        <dbReference type="ARBA" id="ARBA00023049"/>
    </source>
</evidence>
<dbReference type="HOGENOM" id="CLU_1522942_0_0_9"/>
<dbReference type="CDD" id="cd08070">
    <property type="entry name" value="MPN_like"/>
    <property type="match status" value="1"/>
</dbReference>
<dbReference type="InterPro" id="IPR028090">
    <property type="entry name" value="JAB_dom_prok"/>
</dbReference>
<dbReference type="InterPro" id="IPR000555">
    <property type="entry name" value="JAMM/MPN+_dom"/>
</dbReference>
<dbReference type="OrthoDB" id="9802958at2"/>